<name>A0A086J007_NEMA1</name>
<feature type="signal peptide" evidence="2">
    <location>
        <begin position="1"/>
        <end position="22"/>
    </location>
</feature>
<dbReference type="GeneID" id="77677223"/>
<comment type="caution">
    <text evidence="3">The sequence shown here is derived from an EMBL/GenBank/DDBJ whole genome shotgun (WGS) entry which is preliminary data.</text>
</comment>
<evidence type="ECO:0000313" key="4">
    <source>
        <dbReference type="Proteomes" id="UP000054524"/>
    </source>
</evidence>
<dbReference type="HOGENOM" id="CLU_298609_0_0_1"/>
<keyword evidence="2" id="KW-0732">Signal</keyword>
<accession>A0A086J007</accession>
<organism evidence="3 4">
    <name type="scientific">Nematocida ausubeli (strain ATCC PRA-371 / ERTm2)</name>
    <name type="common">Nematode killer fungus</name>
    <dbReference type="NCBI Taxonomy" id="1913371"/>
    <lineage>
        <taxon>Eukaryota</taxon>
        <taxon>Fungi</taxon>
        <taxon>Fungi incertae sedis</taxon>
        <taxon>Microsporidia</taxon>
        <taxon>Nematocida</taxon>
    </lineage>
</organism>
<keyword evidence="1" id="KW-0472">Membrane</keyword>
<dbReference type="RefSeq" id="XP_052904030.1">
    <property type="nucleotide sequence ID" value="XM_053049859.1"/>
</dbReference>
<proteinExistence type="predicted"/>
<dbReference type="EMBL" id="AKIJ01000005">
    <property type="protein sequence ID" value="KFG25475.1"/>
    <property type="molecule type" value="Genomic_DNA"/>
</dbReference>
<feature type="chain" id="PRO_5001807725" evidence="2">
    <location>
        <begin position="23"/>
        <end position="1006"/>
    </location>
</feature>
<sequence length="1006" mass="117449">METRRIIALILIAFSQYIFPTAIPLVDPDEIEKDIKVLKSTSVSIEWCSLLTIPIEEALYHLDEYKKRIHIVHTILNRYRNRLVHGISVFNGVVWLKTTTDKYLEIFGEIHRYMVRDAGVTKKKERLCIYLKKHLAMLTGTCSDCTHQDWIEGFMEELLTDRDLLYENYYYSCISIHLLNRFSLEERELIDLYNECCQRIVNVKALRLDTIRGLEWLYPGKNREEQWASLFIDKELFALFYMLYSEASTYIWEYFPINFHKILLFHNELFANAEIYNNVICRSYIFSMLKSESTDSLNADAYSSYIYKAISSWSEPLSSKIDVLEEKYLKPHNQVPWGKECWDSFVHSCFVREKMPQLIKDIWAHLDRSLERLNKVIDTSQYNVESMFTEHRKIYTQSMVTELENVCKNDEFGFYTPLTVEHVLRKLHKNSIDCAPSILQIIKLVGHRTFADTYTDSKHLPLIMNEQKKASEENIFPYDSQSMDGKYIPLIKTDTNCAEDTDFLGIVLTYHNILVGNLFTALCAILYEKWAGCFGIHSIYVIDSIIETEMKPHYLISLAYIYKNVVDRTMGIERISMCLMQEVQNIIKVCQPKKVFMPDYAEINLFNISEYIDLSSLTTEERVALGHPLPKYSSDSMEDLICQLKNRHTTAVAYIRTYKLLLNMQRDIYTLLVPKYILGIDKLYIIDSACLPKCHYSNTIDLYRYTHVYTAYPQINMLKQYLEEMQMQKECPNVLQMSIEEYKNFKTAQKTSSYTQFTKDCAILEMFYAGMHMERVFRSYIVTLVIWFSNSFIRFFTPKRLSDSVVNFLSSFIIGSPLDHKTSMPVGLSELRINILLDRTLYEERDIIFLQPGKCTSVSISIAISEVKSFHYLVTRLNNSDSGLAVSENNQMVIDQIEKIYNRVKFTECPISPAPLQDEEHMKINAEKVKNQCNMHINDEALVSSAPIRTPKKVSASYEKKNIWHSNKKKAQRKNTLNSSNGWVLLASTVCILSVFGITIFGIYLW</sequence>
<evidence type="ECO:0000256" key="1">
    <source>
        <dbReference type="SAM" id="Phobius"/>
    </source>
</evidence>
<evidence type="ECO:0000313" key="3">
    <source>
        <dbReference type="EMBL" id="KFG25475.1"/>
    </source>
</evidence>
<reference evidence="3 4" key="1">
    <citation type="journal article" date="2014" name="Genome Announc.">
        <title>Genome Sequence of the Microsporidian Species Nematocida sp1 Strain ERTm6 (ATCC PRA-372).</title>
        <authorList>
            <person name="Bakowski M.A."/>
            <person name="Priest M."/>
            <person name="Young S."/>
            <person name="Cuomo C.A."/>
            <person name="Troemel E.R."/>
        </authorList>
    </citation>
    <scope>NUCLEOTIDE SEQUENCE [LARGE SCALE GENOMIC DNA]</scope>
    <source>
        <strain evidence="3 4">ERTm6</strain>
    </source>
</reference>
<keyword evidence="1" id="KW-1133">Transmembrane helix</keyword>
<protein>
    <submittedName>
        <fullName evidence="3">Uncharacterized protein</fullName>
    </submittedName>
</protein>
<dbReference type="AlphaFoldDB" id="A0A086J007"/>
<dbReference type="Proteomes" id="UP000054524">
    <property type="component" value="Unassembled WGS sequence"/>
</dbReference>
<feature type="transmembrane region" description="Helical" evidence="1">
    <location>
        <begin position="983"/>
        <end position="1005"/>
    </location>
</feature>
<keyword evidence="4" id="KW-1185">Reference proteome</keyword>
<keyword evidence="1" id="KW-0812">Transmembrane</keyword>
<feature type="transmembrane region" description="Helical" evidence="1">
    <location>
        <begin position="777"/>
        <end position="796"/>
    </location>
</feature>
<gene>
    <name evidence="3" type="ORF">NESG_02250</name>
</gene>
<evidence type="ECO:0000256" key="2">
    <source>
        <dbReference type="SAM" id="SignalP"/>
    </source>
</evidence>